<organism evidence="3 4">
    <name type="scientific">Aeromicrobium erythreum</name>
    <dbReference type="NCBI Taxonomy" id="2041"/>
    <lineage>
        <taxon>Bacteria</taxon>
        <taxon>Bacillati</taxon>
        <taxon>Actinomycetota</taxon>
        <taxon>Actinomycetes</taxon>
        <taxon>Propionibacteriales</taxon>
        <taxon>Nocardioidaceae</taxon>
        <taxon>Aeromicrobium</taxon>
    </lineage>
</organism>
<accession>A0A0U4CDJ3</accession>
<dbReference type="InterPro" id="IPR036689">
    <property type="entry name" value="ESAT-6-like_sf"/>
</dbReference>
<comment type="similarity">
    <text evidence="1">Belongs to the WXG100 family.</text>
</comment>
<dbReference type="KEGG" id="aer:AERYTH_15005"/>
<dbReference type="SUPFAM" id="SSF140453">
    <property type="entry name" value="EsxAB dimer-like"/>
    <property type="match status" value="1"/>
</dbReference>
<dbReference type="STRING" id="2041.AERYTH_14980"/>
<dbReference type="PATRIC" id="fig|2041.4.peg.3129"/>
<reference evidence="3" key="2">
    <citation type="journal article" date="2016" name="Genome Announc.">
        <title>Genome Sequence of Aeromicrobium erythreum NRRL B-3381, an Erythromycin-Producing Bacterium of the Nocardioidaceae.</title>
        <authorList>
            <person name="Harrell E.A."/>
            <person name="Miller E.S."/>
        </authorList>
    </citation>
    <scope>NUCLEOTIDE SEQUENCE</scope>
    <source>
        <strain evidence="3">AR18</strain>
    </source>
</reference>
<dbReference type="EMBL" id="CP011502">
    <property type="protein sequence ID" value="ALX05915.1"/>
    <property type="molecule type" value="Genomic_DNA"/>
</dbReference>
<dbReference type="InterPro" id="IPR010310">
    <property type="entry name" value="T7SS_ESAT-6-like"/>
</dbReference>
<proteinExistence type="inferred from homology"/>
<dbReference type="Gene3D" id="1.10.287.1060">
    <property type="entry name" value="ESAT-6-like"/>
    <property type="match status" value="1"/>
</dbReference>
<dbReference type="Proteomes" id="UP000067689">
    <property type="component" value="Chromosome"/>
</dbReference>
<reference evidence="3 4" key="1">
    <citation type="journal article" date="1991" name="Int. J. Syst. Bacteriol.">
        <title>Description of the erythromycin-producing bacterium Arthrobacter sp. strain NRRL B-3381 as Aeromicrobium erythreum gen. nov., sp. nov.</title>
        <authorList>
            <person name="Miller E.S."/>
            <person name="Woese C.R."/>
            <person name="Brenner S."/>
        </authorList>
    </citation>
    <scope>NUCLEOTIDE SEQUENCE [LARGE SCALE GENOMIC DNA]</scope>
    <source>
        <strain evidence="3 4">AR18</strain>
    </source>
</reference>
<sequence length="99" mass="10264">MSSTGRLAVNFGGLDGISGEISAAVSALRGRLDRLESELAPLKADWTGEASAAYQSAKTKWDQAINDLNATLAQTGTAVSDSAADYRRAENANRASFGG</sequence>
<dbReference type="RefSeq" id="WP_067860353.1">
    <property type="nucleotide sequence ID" value="NZ_CP011502.1"/>
</dbReference>
<dbReference type="KEGG" id="aer:AERYTH_14980"/>
<dbReference type="EMBL" id="CP011502">
    <property type="protein sequence ID" value="ALX05910.1"/>
    <property type="molecule type" value="Genomic_DNA"/>
</dbReference>
<evidence type="ECO:0000313" key="4">
    <source>
        <dbReference type="Proteomes" id="UP000067689"/>
    </source>
</evidence>
<evidence type="ECO:0000313" key="2">
    <source>
        <dbReference type="EMBL" id="ALX05910.1"/>
    </source>
</evidence>
<dbReference type="NCBIfam" id="TIGR03930">
    <property type="entry name" value="WXG100_ESAT6"/>
    <property type="match status" value="1"/>
</dbReference>
<evidence type="ECO:0000256" key="1">
    <source>
        <dbReference type="RuleBase" id="RU362001"/>
    </source>
</evidence>
<reference evidence="3" key="3">
    <citation type="submission" date="2016-01" db="EMBL/GenBank/DDBJ databases">
        <authorList>
            <person name="McClelland M."/>
            <person name="Jain A."/>
            <person name="Saraogi P."/>
            <person name="Mendelson R."/>
            <person name="Westerman R."/>
            <person name="SanMiguel P."/>
            <person name="Csonka L."/>
        </authorList>
    </citation>
    <scope>NUCLEOTIDE SEQUENCE</scope>
    <source>
        <strain evidence="3">AR18</strain>
    </source>
</reference>
<evidence type="ECO:0000313" key="3">
    <source>
        <dbReference type="EMBL" id="ALX05915.1"/>
    </source>
</evidence>
<dbReference type="AlphaFoldDB" id="A0A0U4CDJ3"/>
<dbReference type="Pfam" id="PF06013">
    <property type="entry name" value="WXG100"/>
    <property type="match status" value="1"/>
</dbReference>
<protein>
    <recommendedName>
        <fullName evidence="1">ESAT-6-like protein</fullName>
    </recommendedName>
</protein>
<gene>
    <name evidence="2" type="ORF">AERYTH_14980</name>
    <name evidence="3" type="ORF">AERYTH_15005</name>
</gene>
<dbReference type="OrthoDB" id="4278078at2"/>
<keyword evidence="4" id="KW-1185">Reference proteome</keyword>
<name>A0A0U4CDJ3_9ACTN</name>